<sequence>MSVEGIDSILSKNVLKGKKVLNVEVTNLVQPGENFGGELLKLNITTEDEETKSQDVLHAVAKKIPVAEFAQEMFNVQSTFKGEIIFYEKLVPAFQEFQKEHNLKDIINCFGTCYGGRLNMNGSDIVDRDALILMENLNYLGYNNIDRYIGYNLEEAHVLLKDLAALHAIPLAIKLKKPDFFQKEIRPLLNNELIPKNISEFGDPNVLLLDILCESDKCGPLISRARNVWNTYAHSEKYQAREPFATFHHGDLWVNNAMMKYENGKPVSNKFVDFQCYDYQSPASDLLNFILTSVKTDVLKEEFDGLLKFYHSEFVDNLRKLGCDIEPFNWFNFQEELNQESKRVFARATFFLIFIVFGPKKAPDFDASFNFGNIRHRDAIRKSIILEAKEKLYIIVQYYARKNWL</sequence>
<proteinExistence type="predicted"/>
<keyword evidence="3" id="KW-1185">Reference proteome</keyword>
<organism evidence="2 3">
    <name type="scientific">Psylliodes chrysocephalus</name>
    <dbReference type="NCBI Taxonomy" id="3402493"/>
    <lineage>
        <taxon>Eukaryota</taxon>
        <taxon>Metazoa</taxon>
        <taxon>Ecdysozoa</taxon>
        <taxon>Arthropoda</taxon>
        <taxon>Hexapoda</taxon>
        <taxon>Insecta</taxon>
        <taxon>Pterygota</taxon>
        <taxon>Neoptera</taxon>
        <taxon>Endopterygota</taxon>
        <taxon>Coleoptera</taxon>
        <taxon>Polyphaga</taxon>
        <taxon>Cucujiformia</taxon>
        <taxon>Chrysomeloidea</taxon>
        <taxon>Chrysomelidae</taxon>
        <taxon>Galerucinae</taxon>
        <taxon>Alticini</taxon>
        <taxon>Psylliodes</taxon>
    </lineage>
</organism>
<feature type="domain" description="CHK kinase-like" evidence="1">
    <location>
        <begin position="132"/>
        <end position="320"/>
    </location>
</feature>
<evidence type="ECO:0000313" key="2">
    <source>
        <dbReference type="EMBL" id="CAH1106466.1"/>
    </source>
</evidence>
<protein>
    <recommendedName>
        <fullName evidence="1">CHK kinase-like domain-containing protein</fullName>
    </recommendedName>
</protein>
<dbReference type="Pfam" id="PF02958">
    <property type="entry name" value="EcKL"/>
    <property type="match status" value="1"/>
</dbReference>
<dbReference type="EMBL" id="OV651814">
    <property type="protein sequence ID" value="CAH1106466.1"/>
    <property type="molecule type" value="Genomic_DNA"/>
</dbReference>
<dbReference type="OrthoDB" id="191037at2759"/>
<dbReference type="PANTHER" id="PTHR11012">
    <property type="entry name" value="PROTEIN KINASE-LIKE DOMAIN-CONTAINING"/>
    <property type="match status" value="1"/>
</dbReference>
<name>A0A9P0CYB1_9CUCU</name>
<dbReference type="InterPro" id="IPR015897">
    <property type="entry name" value="CHK_kinase-like"/>
</dbReference>
<dbReference type="Gene3D" id="3.90.1200.10">
    <property type="match status" value="1"/>
</dbReference>
<reference evidence="2" key="1">
    <citation type="submission" date="2022-01" db="EMBL/GenBank/DDBJ databases">
        <authorList>
            <person name="King R."/>
        </authorList>
    </citation>
    <scope>NUCLEOTIDE SEQUENCE</scope>
</reference>
<evidence type="ECO:0000259" key="1">
    <source>
        <dbReference type="SMART" id="SM00587"/>
    </source>
</evidence>
<gene>
    <name evidence="2" type="ORF">PSYICH_LOCUS6391</name>
</gene>
<dbReference type="InterPro" id="IPR011009">
    <property type="entry name" value="Kinase-like_dom_sf"/>
</dbReference>
<accession>A0A9P0CYB1</accession>
<dbReference type="Proteomes" id="UP001153636">
    <property type="component" value="Chromosome 2"/>
</dbReference>
<evidence type="ECO:0000313" key="3">
    <source>
        <dbReference type="Proteomes" id="UP001153636"/>
    </source>
</evidence>
<dbReference type="InterPro" id="IPR004119">
    <property type="entry name" value="EcKL"/>
</dbReference>
<dbReference type="SMART" id="SM00587">
    <property type="entry name" value="CHK"/>
    <property type="match status" value="1"/>
</dbReference>
<dbReference type="PANTHER" id="PTHR11012:SF55">
    <property type="entry name" value="BHLH DOMAIN-CONTAINING PROTEIN"/>
    <property type="match status" value="1"/>
</dbReference>
<dbReference type="AlphaFoldDB" id="A0A9P0CYB1"/>
<dbReference type="SUPFAM" id="SSF56112">
    <property type="entry name" value="Protein kinase-like (PK-like)"/>
    <property type="match status" value="1"/>
</dbReference>